<dbReference type="GO" id="GO:0000076">
    <property type="term" value="P:DNA replication checkpoint signaling"/>
    <property type="evidence" value="ECO:0007669"/>
    <property type="project" value="UniProtKB-UniRule"/>
</dbReference>
<keyword evidence="13" id="KW-1185">Reference proteome</keyword>
<evidence type="ECO:0000256" key="6">
    <source>
        <dbReference type="ARBA" id="ARBA00023242"/>
    </source>
</evidence>
<comment type="function">
    <text evidence="8">Plays an important role in the control of DNA replication and the maintenance of replication fork stability.</text>
</comment>
<gene>
    <name evidence="12" type="ORF">RI543_000418</name>
</gene>
<dbReference type="GO" id="GO:0031297">
    <property type="term" value="P:replication fork processing"/>
    <property type="evidence" value="ECO:0007669"/>
    <property type="project" value="UniProtKB-UniRule"/>
</dbReference>
<keyword evidence="4 8" id="KW-0227">DNA damage</keyword>
<evidence type="ECO:0000256" key="3">
    <source>
        <dbReference type="ARBA" id="ARBA00011217"/>
    </source>
</evidence>
<dbReference type="Proteomes" id="UP001306508">
    <property type="component" value="Unassembled WGS sequence"/>
</dbReference>
<dbReference type="InterPro" id="IPR012923">
    <property type="entry name" value="Csm3"/>
</dbReference>
<evidence type="ECO:0000256" key="1">
    <source>
        <dbReference type="ARBA" id="ARBA00004123"/>
    </source>
</evidence>
<feature type="coiled-coil region" evidence="9">
    <location>
        <begin position="250"/>
        <end position="284"/>
    </location>
</feature>
<dbReference type="PANTHER" id="PTHR13220:SF11">
    <property type="entry name" value="TIMELESS-INTERACTING PROTEIN"/>
    <property type="match status" value="1"/>
</dbReference>
<feature type="region of interest" description="Disordered" evidence="10">
    <location>
        <begin position="138"/>
        <end position="169"/>
    </location>
</feature>
<dbReference type="Pfam" id="PF07962">
    <property type="entry name" value="Swi3"/>
    <property type="match status" value="1"/>
</dbReference>
<comment type="similarity">
    <text evidence="2 8">Belongs to the CSM3 family.</text>
</comment>
<keyword evidence="7 8" id="KW-0131">Cell cycle</keyword>
<keyword evidence="5" id="KW-0236">DNA replication inhibitor</keyword>
<accession>A0AAN8A9J0</accession>
<dbReference type="GO" id="GO:0006974">
    <property type="term" value="P:DNA damage response"/>
    <property type="evidence" value="ECO:0007669"/>
    <property type="project" value="UniProtKB-KW"/>
</dbReference>
<evidence type="ECO:0000256" key="10">
    <source>
        <dbReference type="SAM" id="MobiDB-lite"/>
    </source>
</evidence>
<dbReference type="GO" id="GO:0043111">
    <property type="term" value="P:replication fork arrest"/>
    <property type="evidence" value="ECO:0007669"/>
    <property type="project" value="TreeGrafter"/>
</dbReference>
<evidence type="ECO:0000256" key="9">
    <source>
        <dbReference type="SAM" id="Coils"/>
    </source>
</evidence>
<name>A0AAN8A9J0_9SACH</name>
<comment type="subunit">
    <text evidence="3">Component of the fork protection complex (FPC) consisting of TOF1 and CSM3.</text>
</comment>
<evidence type="ECO:0000259" key="11">
    <source>
        <dbReference type="Pfam" id="PF07962"/>
    </source>
</evidence>
<feature type="domain" description="Chromosome segregation in meiosis protein 3" evidence="11">
    <location>
        <begin position="46"/>
        <end position="130"/>
    </location>
</feature>
<dbReference type="GO" id="GO:0031298">
    <property type="term" value="C:replication fork protection complex"/>
    <property type="evidence" value="ECO:0007669"/>
    <property type="project" value="TreeGrafter"/>
</dbReference>
<dbReference type="InterPro" id="IPR040038">
    <property type="entry name" value="TIPIN/Csm3/Swi3"/>
</dbReference>
<evidence type="ECO:0000256" key="7">
    <source>
        <dbReference type="ARBA" id="ARBA00023306"/>
    </source>
</evidence>
<evidence type="ECO:0000256" key="4">
    <source>
        <dbReference type="ARBA" id="ARBA00022763"/>
    </source>
</evidence>
<protein>
    <recommendedName>
        <fullName evidence="8">Chromosome segregation in meiosis protein</fullName>
    </recommendedName>
</protein>
<keyword evidence="6 8" id="KW-0539">Nucleus</keyword>
<sequence length="307" mass="35427">MDMNMDIEETLERDRTSTLRQDPTMIDSTVLDPTAVTTKTRRAQVKLTGERLMDSERGLPYLMKIGKKRLHISSKKSNFENLSSIIRIYQLWAHQLYPKAKFNDFIILCQQLGKSDKMLREFRKNVIRKELGISSVGKNENTVSTTPVTTTHNTDNSIRHSDSNSTNNISQNFEQNKILTKETNLTIGNTDNGNNNNNNNINEGNVSVFQVKSVFVPEEEEEEEDDDLYSLSALSNKRTLNIEPSMSSHRDVERNVNLTTEEEIQKLEQEQLNETNVLNNILNNDNRYNNEFEEDEEALEAMREFDI</sequence>
<evidence type="ECO:0000256" key="2">
    <source>
        <dbReference type="ARBA" id="ARBA00006075"/>
    </source>
</evidence>
<comment type="caution">
    <text evidence="12">The sequence shown here is derived from an EMBL/GenBank/DDBJ whole genome shotgun (WGS) entry which is preliminary data.</text>
</comment>
<dbReference type="AlphaFoldDB" id="A0AAN8A9J0"/>
<evidence type="ECO:0000256" key="8">
    <source>
        <dbReference type="RuleBase" id="RU366049"/>
    </source>
</evidence>
<keyword evidence="9" id="KW-0175">Coiled coil</keyword>
<organism evidence="12 13">
    <name type="scientific">Arxiozyma heterogenica</name>
    <dbReference type="NCBI Taxonomy" id="278026"/>
    <lineage>
        <taxon>Eukaryota</taxon>
        <taxon>Fungi</taxon>
        <taxon>Dikarya</taxon>
        <taxon>Ascomycota</taxon>
        <taxon>Saccharomycotina</taxon>
        <taxon>Saccharomycetes</taxon>
        <taxon>Saccharomycetales</taxon>
        <taxon>Saccharomycetaceae</taxon>
        <taxon>Arxiozyma</taxon>
    </lineage>
</organism>
<feature type="compositionally biased region" description="Low complexity" evidence="10">
    <location>
        <begin position="139"/>
        <end position="156"/>
    </location>
</feature>
<evidence type="ECO:0000256" key="5">
    <source>
        <dbReference type="ARBA" id="ARBA00022880"/>
    </source>
</evidence>
<reference evidence="13" key="1">
    <citation type="submission" date="2023-07" db="EMBL/GenBank/DDBJ databases">
        <title>A draft genome of Kazachstania heterogenica Y-27499.</title>
        <authorList>
            <person name="Donic C."/>
            <person name="Kralova J.S."/>
            <person name="Fidel L."/>
            <person name="Ben-Dor S."/>
            <person name="Jung S."/>
        </authorList>
    </citation>
    <scope>NUCLEOTIDE SEQUENCE [LARGE SCALE GENOMIC DNA]</scope>
    <source>
        <strain evidence="13">Y27499</strain>
    </source>
</reference>
<dbReference type="EMBL" id="JAWIZZ010000015">
    <property type="protein sequence ID" value="KAK5782096.1"/>
    <property type="molecule type" value="Genomic_DNA"/>
</dbReference>
<comment type="subcellular location">
    <subcellularLocation>
        <location evidence="1 8">Nucleus</location>
    </subcellularLocation>
</comment>
<dbReference type="GO" id="GO:0003677">
    <property type="term" value="F:DNA binding"/>
    <property type="evidence" value="ECO:0007669"/>
    <property type="project" value="TreeGrafter"/>
</dbReference>
<evidence type="ECO:0000313" key="12">
    <source>
        <dbReference type="EMBL" id="KAK5782096.1"/>
    </source>
</evidence>
<evidence type="ECO:0000313" key="13">
    <source>
        <dbReference type="Proteomes" id="UP001306508"/>
    </source>
</evidence>
<proteinExistence type="inferred from homology"/>
<dbReference type="PANTHER" id="PTHR13220">
    <property type="entry name" value="TIMELESS INTERACTING-RELATED"/>
    <property type="match status" value="1"/>
</dbReference>